<keyword evidence="7 11" id="KW-0862">Zinc</keyword>
<dbReference type="PANTHER" id="PTHR43221">
    <property type="entry name" value="PROTEASE HTPX"/>
    <property type="match status" value="1"/>
</dbReference>
<evidence type="ECO:0000256" key="2">
    <source>
        <dbReference type="ARBA" id="ARBA00022475"/>
    </source>
</evidence>
<dbReference type="GO" id="GO:0005886">
    <property type="term" value="C:plasma membrane"/>
    <property type="evidence" value="ECO:0007669"/>
    <property type="project" value="UniProtKB-SubCell"/>
</dbReference>
<organism evidence="12">
    <name type="scientific">Cyprideis torosa</name>
    <dbReference type="NCBI Taxonomy" id="163714"/>
    <lineage>
        <taxon>Eukaryota</taxon>
        <taxon>Metazoa</taxon>
        <taxon>Ecdysozoa</taxon>
        <taxon>Arthropoda</taxon>
        <taxon>Crustacea</taxon>
        <taxon>Oligostraca</taxon>
        <taxon>Ostracoda</taxon>
        <taxon>Podocopa</taxon>
        <taxon>Podocopida</taxon>
        <taxon>Cytherocopina</taxon>
        <taxon>Cytheroidea</taxon>
        <taxon>Cytherideidae</taxon>
        <taxon>Cyprideis</taxon>
    </lineage>
</organism>
<evidence type="ECO:0000256" key="4">
    <source>
        <dbReference type="ARBA" id="ARBA00022692"/>
    </source>
</evidence>
<evidence type="ECO:0000256" key="1">
    <source>
        <dbReference type="ARBA" id="ARBA00004651"/>
    </source>
</evidence>
<comment type="cofactor">
    <cofactor evidence="11">
        <name>Zn(2+)</name>
        <dbReference type="ChEBI" id="CHEBI:29105"/>
    </cofactor>
    <text evidence="11">Binds 1 zinc ion per subunit.</text>
</comment>
<evidence type="ECO:0000256" key="7">
    <source>
        <dbReference type="ARBA" id="ARBA00022833"/>
    </source>
</evidence>
<evidence type="ECO:0000256" key="3">
    <source>
        <dbReference type="ARBA" id="ARBA00022670"/>
    </source>
</evidence>
<evidence type="ECO:0000256" key="6">
    <source>
        <dbReference type="ARBA" id="ARBA00022801"/>
    </source>
</evidence>
<dbReference type="GO" id="GO:0004222">
    <property type="term" value="F:metalloendopeptidase activity"/>
    <property type="evidence" value="ECO:0007669"/>
    <property type="project" value="InterPro"/>
</dbReference>
<dbReference type="Gene3D" id="3.30.2010.10">
    <property type="entry name" value="Metalloproteases ('zincins'), catalytic domain"/>
    <property type="match status" value="1"/>
</dbReference>
<gene>
    <name evidence="12" type="ORF">CTOB1V02_LOCUS10038</name>
</gene>
<dbReference type="OrthoDB" id="10060902at2759"/>
<evidence type="ECO:0000256" key="5">
    <source>
        <dbReference type="ARBA" id="ARBA00022723"/>
    </source>
</evidence>
<protein>
    <submittedName>
        <fullName evidence="12">Uncharacterized protein</fullName>
    </submittedName>
</protein>
<proteinExistence type="inferred from homology"/>
<accession>A0A7R8ZQ30</accession>
<evidence type="ECO:0000256" key="9">
    <source>
        <dbReference type="ARBA" id="ARBA00023049"/>
    </source>
</evidence>
<dbReference type="InterPro" id="IPR001915">
    <property type="entry name" value="Peptidase_M48"/>
</dbReference>
<dbReference type="GO" id="GO:0046872">
    <property type="term" value="F:metal ion binding"/>
    <property type="evidence" value="ECO:0007669"/>
    <property type="project" value="UniProtKB-KW"/>
</dbReference>
<feature type="non-terminal residue" evidence="12">
    <location>
        <position position="1"/>
    </location>
</feature>
<evidence type="ECO:0000256" key="8">
    <source>
        <dbReference type="ARBA" id="ARBA00022989"/>
    </source>
</evidence>
<keyword evidence="6 11" id="KW-0378">Hydrolase</keyword>
<evidence type="ECO:0000256" key="10">
    <source>
        <dbReference type="ARBA" id="ARBA00023136"/>
    </source>
</evidence>
<reference evidence="12" key="1">
    <citation type="submission" date="2020-11" db="EMBL/GenBank/DDBJ databases">
        <authorList>
            <person name="Tran Van P."/>
        </authorList>
    </citation>
    <scope>NUCLEOTIDE SEQUENCE</scope>
</reference>
<keyword evidence="4" id="KW-0812">Transmembrane</keyword>
<comment type="subcellular location">
    <subcellularLocation>
        <location evidence="1">Cell membrane</location>
        <topology evidence="1">Multi-pass membrane protein</topology>
    </subcellularLocation>
</comment>
<evidence type="ECO:0000313" key="12">
    <source>
        <dbReference type="EMBL" id="CAD7232197.1"/>
    </source>
</evidence>
<keyword evidence="10" id="KW-0472">Membrane</keyword>
<dbReference type="EMBL" id="OB664358">
    <property type="protein sequence ID" value="CAD7232197.1"/>
    <property type="molecule type" value="Genomic_DNA"/>
</dbReference>
<name>A0A7R8ZQ30_9CRUS</name>
<keyword evidence="9 11" id="KW-0482">Metalloprotease</keyword>
<evidence type="ECO:0000256" key="11">
    <source>
        <dbReference type="RuleBase" id="RU003983"/>
    </source>
</evidence>
<comment type="similarity">
    <text evidence="11">Belongs to the peptidase M48 family.</text>
</comment>
<keyword evidence="8" id="KW-1133">Transmembrane helix</keyword>
<keyword evidence="5" id="KW-0479">Metal-binding</keyword>
<dbReference type="PANTHER" id="PTHR43221:SF1">
    <property type="entry name" value="PROTEASE HTPX"/>
    <property type="match status" value="1"/>
</dbReference>
<keyword evidence="3 11" id="KW-0645">Protease</keyword>
<keyword evidence="2" id="KW-1003">Cell membrane</keyword>
<sequence>MLVLTLIVVWVGGILGGRTGTIIALGFAAAMNFYSYWFSDKMVLKRYKAGAIEAGHPSGLYELVQNLANKAELPMPKVYITPEATPNAFATGRNPQHAAVAASQVREFAADKEGSEICGKPLALAGALNKIQSGVEQMPMRSGKESDSHMFIINPFFGGMQKLFSTHPPTEERIRRLQELA</sequence>
<dbReference type="Pfam" id="PF01435">
    <property type="entry name" value="Peptidase_M48"/>
    <property type="match status" value="1"/>
</dbReference>
<dbReference type="AlphaFoldDB" id="A0A7R8ZQ30"/>
<dbReference type="GO" id="GO:0006508">
    <property type="term" value="P:proteolysis"/>
    <property type="evidence" value="ECO:0007669"/>
    <property type="project" value="UniProtKB-KW"/>
</dbReference>
<dbReference type="InterPro" id="IPR050083">
    <property type="entry name" value="HtpX_protease"/>
</dbReference>